<dbReference type="AlphaFoldDB" id="A0A0D7BEL6"/>
<dbReference type="Gene3D" id="3.40.525.10">
    <property type="entry name" value="CRAL-TRIO lipid binding domain"/>
    <property type="match status" value="1"/>
</dbReference>
<feature type="domain" description="CRAL-TRIO" evidence="1">
    <location>
        <begin position="106"/>
        <end position="278"/>
    </location>
</feature>
<dbReference type="InterPro" id="IPR052578">
    <property type="entry name" value="PI_Transfer_CRAL-TRIO"/>
</dbReference>
<dbReference type="PANTHER" id="PTHR45824:SF29">
    <property type="entry name" value="GH16843P"/>
    <property type="match status" value="1"/>
</dbReference>
<dbReference type="PANTHER" id="PTHR45824">
    <property type="entry name" value="GH16843P"/>
    <property type="match status" value="1"/>
</dbReference>
<evidence type="ECO:0000259" key="1">
    <source>
        <dbReference type="PROSITE" id="PS50191"/>
    </source>
</evidence>
<dbReference type="OrthoDB" id="75724at2759"/>
<accession>A0A0D7BEL6</accession>
<dbReference type="SUPFAM" id="SSF46938">
    <property type="entry name" value="CRAL/TRIO N-terminal domain"/>
    <property type="match status" value="1"/>
</dbReference>
<dbReference type="GO" id="GO:0008526">
    <property type="term" value="F:phosphatidylinositol transfer activity"/>
    <property type="evidence" value="ECO:0007669"/>
    <property type="project" value="TreeGrafter"/>
</dbReference>
<dbReference type="EMBL" id="KN880493">
    <property type="protein sequence ID" value="KIY68943.1"/>
    <property type="molecule type" value="Genomic_DNA"/>
</dbReference>
<dbReference type="STRING" id="1314674.A0A0D7BEL6"/>
<organism evidence="2 3">
    <name type="scientific">Cylindrobasidium torrendii FP15055 ss-10</name>
    <dbReference type="NCBI Taxonomy" id="1314674"/>
    <lineage>
        <taxon>Eukaryota</taxon>
        <taxon>Fungi</taxon>
        <taxon>Dikarya</taxon>
        <taxon>Basidiomycota</taxon>
        <taxon>Agaricomycotina</taxon>
        <taxon>Agaricomycetes</taxon>
        <taxon>Agaricomycetidae</taxon>
        <taxon>Agaricales</taxon>
        <taxon>Marasmiineae</taxon>
        <taxon>Physalacriaceae</taxon>
        <taxon>Cylindrobasidium</taxon>
    </lineage>
</organism>
<dbReference type="SMART" id="SM00516">
    <property type="entry name" value="SEC14"/>
    <property type="match status" value="1"/>
</dbReference>
<dbReference type="InterPro" id="IPR036273">
    <property type="entry name" value="CRAL/TRIO_N_dom_sf"/>
</dbReference>
<dbReference type="InterPro" id="IPR001251">
    <property type="entry name" value="CRAL-TRIO_dom"/>
</dbReference>
<evidence type="ECO:0000313" key="2">
    <source>
        <dbReference type="EMBL" id="KIY68943.1"/>
    </source>
</evidence>
<reference evidence="2 3" key="1">
    <citation type="journal article" date="2015" name="Fungal Genet. Biol.">
        <title>Evolution of novel wood decay mechanisms in Agaricales revealed by the genome sequences of Fistulina hepatica and Cylindrobasidium torrendii.</title>
        <authorList>
            <person name="Floudas D."/>
            <person name="Held B.W."/>
            <person name="Riley R."/>
            <person name="Nagy L.G."/>
            <person name="Koehler G."/>
            <person name="Ransdell A.S."/>
            <person name="Younus H."/>
            <person name="Chow J."/>
            <person name="Chiniquy J."/>
            <person name="Lipzen A."/>
            <person name="Tritt A."/>
            <person name="Sun H."/>
            <person name="Haridas S."/>
            <person name="LaButti K."/>
            <person name="Ohm R.A."/>
            <person name="Kues U."/>
            <person name="Blanchette R.A."/>
            <person name="Grigoriev I.V."/>
            <person name="Minto R.E."/>
            <person name="Hibbett D.S."/>
        </authorList>
    </citation>
    <scope>NUCLEOTIDE SEQUENCE [LARGE SCALE GENOMIC DNA]</scope>
    <source>
        <strain evidence="2 3">FP15055 ss-10</strain>
    </source>
</reference>
<gene>
    <name evidence="2" type="ORF">CYLTODRAFT_421173</name>
</gene>
<evidence type="ECO:0000313" key="3">
    <source>
        <dbReference type="Proteomes" id="UP000054007"/>
    </source>
</evidence>
<dbReference type="SUPFAM" id="SSF52087">
    <property type="entry name" value="CRAL/TRIO domain"/>
    <property type="match status" value="1"/>
</dbReference>
<keyword evidence="3" id="KW-1185">Reference proteome</keyword>
<dbReference type="CDD" id="cd00170">
    <property type="entry name" value="SEC14"/>
    <property type="match status" value="1"/>
</dbReference>
<proteinExistence type="predicted"/>
<dbReference type="PROSITE" id="PS50191">
    <property type="entry name" value="CRAL_TRIO"/>
    <property type="match status" value="1"/>
</dbReference>
<dbReference type="InterPro" id="IPR036865">
    <property type="entry name" value="CRAL-TRIO_dom_sf"/>
</dbReference>
<name>A0A0D7BEL6_9AGAR</name>
<dbReference type="Proteomes" id="UP000054007">
    <property type="component" value="Unassembled WGS sequence"/>
</dbReference>
<protein>
    <submittedName>
        <fullName evidence="2">CRAL TRIO domain-containing protein</fullName>
    </submittedName>
</protein>
<sequence>MPLVIRKPLEPPSIAHAQAAPPLTMEQEATYNTVLNHFILSVYRIPNVRTNAGLTETERHWLSYECIHRYLRAVQWNDPMSAIERIEATLRWRREFGVDDRLTPAHVESEAALGYQFIYGFGHHGQPILHLFPNIQHTQAPDRQIDFLFFMMERAISLMPPGVETICVQVDCQNRTNIPSMNTIRTAIDIFQRHYPERLGNALIINVPLLLNAFLKLVLPFVEPQTRQEIQVNSESIVDTKTASCSGSEIEAKGEETFEYVHKEYWPALLRMTDERRGHWIAQWHAFGGEIGSKESEYRMADAPSNESPTPCT</sequence>
<dbReference type="Pfam" id="PF00650">
    <property type="entry name" value="CRAL_TRIO"/>
    <property type="match status" value="1"/>
</dbReference>